<organism evidence="1 2">
    <name type="scientific">Caerostris extrusa</name>
    <name type="common">Bark spider</name>
    <name type="synonym">Caerostris bankana</name>
    <dbReference type="NCBI Taxonomy" id="172846"/>
    <lineage>
        <taxon>Eukaryota</taxon>
        <taxon>Metazoa</taxon>
        <taxon>Ecdysozoa</taxon>
        <taxon>Arthropoda</taxon>
        <taxon>Chelicerata</taxon>
        <taxon>Arachnida</taxon>
        <taxon>Araneae</taxon>
        <taxon>Araneomorphae</taxon>
        <taxon>Entelegynae</taxon>
        <taxon>Araneoidea</taxon>
        <taxon>Araneidae</taxon>
        <taxon>Caerostris</taxon>
    </lineage>
</organism>
<dbReference type="EMBL" id="BPLR01013571">
    <property type="protein sequence ID" value="GIY62063.1"/>
    <property type="molecule type" value="Genomic_DNA"/>
</dbReference>
<accession>A0AAV4UWG3</accession>
<keyword evidence="2" id="KW-1185">Reference proteome</keyword>
<dbReference type="Proteomes" id="UP001054945">
    <property type="component" value="Unassembled WGS sequence"/>
</dbReference>
<comment type="caution">
    <text evidence="1">The sequence shown here is derived from an EMBL/GenBank/DDBJ whole genome shotgun (WGS) entry which is preliminary data.</text>
</comment>
<name>A0AAV4UWG3_CAEEX</name>
<dbReference type="AlphaFoldDB" id="A0AAV4UWG3"/>
<evidence type="ECO:0000313" key="2">
    <source>
        <dbReference type="Proteomes" id="UP001054945"/>
    </source>
</evidence>
<sequence length="78" mass="8641">MPMTISTTLPPLSLCQRHNLDRGLVVLPSRSLELTDLDFIKKLSKRHDANIIGSLDNRDPGVLPSRSLELTALDSFVT</sequence>
<proteinExistence type="predicted"/>
<gene>
    <name evidence="1" type="ORF">CEXT_409121</name>
</gene>
<evidence type="ECO:0000313" key="1">
    <source>
        <dbReference type="EMBL" id="GIY62063.1"/>
    </source>
</evidence>
<reference evidence="1 2" key="1">
    <citation type="submission" date="2021-06" db="EMBL/GenBank/DDBJ databases">
        <title>Caerostris extrusa draft genome.</title>
        <authorList>
            <person name="Kono N."/>
            <person name="Arakawa K."/>
        </authorList>
    </citation>
    <scope>NUCLEOTIDE SEQUENCE [LARGE SCALE GENOMIC DNA]</scope>
</reference>
<protein>
    <submittedName>
        <fullName evidence="1">Uncharacterized protein</fullName>
    </submittedName>
</protein>